<keyword evidence="2" id="KW-0472">Membrane</keyword>
<evidence type="ECO:0000256" key="2">
    <source>
        <dbReference type="SAM" id="Phobius"/>
    </source>
</evidence>
<accession>A0ABP0K9C8</accession>
<evidence type="ECO:0000313" key="4">
    <source>
        <dbReference type="Proteomes" id="UP001642484"/>
    </source>
</evidence>
<reference evidence="3 4" key="1">
    <citation type="submission" date="2024-02" db="EMBL/GenBank/DDBJ databases">
        <authorList>
            <person name="Chen Y."/>
            <person name="Shah S."/>
            <person name="Dougan E. K."/>
            <person name="Thang M."/>
            <person name="Chan C."/>
        </authorList>
    </citation>
    <scope>NUCLEOTIDE SEQUENCE [LARGE SCALE GENOMIC DNA]</scope>
</reference>
<evidence type="ECO:0000313" key="3">
    <source>
        <dbReference type="EMBL" id="CAK9022878.1"/>
    </source>
</evidence>
<comment type="caution">
    <text evidence="3">The sequence shown here is derived from an EMBL/GenBank/DDBJ whole genome shotgun (WGS) entry which is preliminary data.</text>
</comment>
<keyword evidence="1" id="KW-0175">Coiled coil</keyword>
<protein>
    <submittedName>
        <fullName evidence="3">Uncharacterized protein</fullName>
    </submittedName>
</protein>
<gene>
    <name evidence="3" type="ORF">CCMP2556_LOCUS15022</name>
</gene>
<dbReference type="EMBL" id="CAXAMN010007780">
    <property type="protein sequence ID" value="CAK9022878.1"/>
    <property type="molecule type" value="Genomic_DNA"/>
</dbReference>
<sequence>MERLTEASSDGWEQVGQVWEPDPEGPQARLHEELEATMREAQEHGCKVQFLKKGCRTLMQAKSQEFRKLAETHDERRCTRNVLELWRLVLRASRLRRHRLRRAWESWQLMRAENVKLTVMLEDCKEQQVTLQSELKRFKATAAGLLSASALVAAVLFVLRDRHWTKKLTQSQLELQGELERKETRCMTELDQTEQRLLKSMDAKGEQQTMRVQKVERRLEARVKDGAEDVLDRLTELQQQHNEQFERAHRRIDQLRDRDARDADPLWRLFRRLRSRL</sequence>
<keyword evidence="2" id="KW-1133">Transmembrane helix</keyword>
<name>A0ABP0K9C8_9DINO</name>
<organism evidence="3 4">
    <name type="scientific">Durusdinium trenchii</name>
    <dbReference type="NCBI Taxonomy" id="1381693"/>
    <lineage>
        <taxon>Eukaryota</taxon>
        <taxon>Sar</taxon>
        <taxon>Alveolata</taxon>
        <taxon>Dinophyceae</taxon>
        <taxon>Suessiales</taxon>
        <taxon>Symbiodiniaceae</taxon>
        <taxon>Durusdinium</taxon>
    </lineage>
</organism>
<keyword evidence="4" id="KW-1185">Reference proteome</keyword>
<feature type="transmembrane region" description="Helical" evidence="2">
    <location>
        <begin position="140"/>
        <end position="159"/>
    </location>
</feature>
<feature type="coiled-coil region" evidence="1">
    <location>
        <begin position="224"/>
        <end position="258"/>
    </location>
</feature>
<dbReference type="Proteomes" id="UP001642484">
    <property type="component" value="Unassembled WGS sequence"/>
</dbReference>
<proteinExistence type="predicted"/>
<keyword evidence="2" id="KW-0812">Transmembrane</keyword>
<evidence type="ECO:0000256" key="1">
    <source>
        <dbReference type="SAM" id="Coils"/>
    </source>
</evidence>